<dbReference type="KEGG" id="vbo:CKY39_07800"/>
<dbReference type="Pfam" id="PF24406">
    <property type="entry name" value="nSTAND_NTPase4"/>
    <property type="match status" value="1"/>
</dbReference>
<dbReference type="InterPro" id="IPR004843">
    <property type="entry name" value="Calcineurin-like_PHP"/>
</dbReference>
<dbReference type="RefSeq" id="WP_095744000.1">
    <property type="nucleotide sequence ID" value="NZ_CP023284.1"/>
</dbReference>
<dbReference type="Pfam" id="PF00149">
    <property type="entry name" value="Metallophos"/>
    <property type="match status" value="1"/>
</dbReference>
<evidence type="ECO:0000259" key="1">
    <source>
        <dbReference type="Pfam" id="PF00149"/>
    </source>
</evidence>
<name>A0A250DFT2_9BURK</name>
<dbReference type="GO" id="GO:0016787">
    <property type="term" value="F:hydrolase activity"/>
    <property type="evidence" value="ECO:0007669"/>
    <property type="project" value="InterPro"/>
</dbReference>
<reference evidence="3 4" key="1">
    <citation type="submission" date="2017-09" db="EMBL/GenBank/DDBJ databases">
        <title>The diverse metabolic capabilities of V. boronicumulans make it an excellent choice for continued studies on novel biodegradation.</title>
        <authorList>
            <person name="Sun S."/>
        </authorList>
    </citation>
    <scope>NUCLEOTIDE SEQUENCE [LARGE SCALE GENOMIC DNA]</scope>
    <source>
        <strain evidence="3 4">J1</strain>
    </source>
</reference>
<proteinExistence type="predicted"/>
<dbReference type="AlphaFoldDB" id="A0A250DFT2"/>
<dbReference type="Proteomes" id="UP000217154">
    <property type="component" value="Chromosome"/>
</dbReference>
<dbReference type="InterPro" id="IPR029052">
    <property type="entry name" value="Metallo-depent_PP-like"/>
</dbReference>
<dbReference type="SUPFAM" id="SSF56300">
    <property type="entry name" value="Metallo-dependent phosphatases"/>
    <property type="match status" value="1"/>
</dbReference>
<gene>
    <name evidence="3" type="ORF">CKY39_07800</name>
</gene>
<feature type="domain" description="STAND NTPase 4 small alpha/beta" evidence="2">
    <location>
        <begin position="634"/>
        <end position="687"/>
    </location>
</feature>
<dbReference type="Gene3D" id="3.60.21.10">
    <property type="match status" value="1"/>
</dbReference>
<evidence type="ECO:0000259" key="2">
    <source>
        <dbReference type="Pfam" id="PF24406"/>
    </source>
</evidence>
<feature type="domain" description="Calcineurin-like phosphoesterase" evidence="1">
    <location>
        <begin position="5"/>
        <end position="236"/>
    </location>
</feature>
<organism evidence="3 4">
    <name type="scientific">Variovorax boronicumulans</name>
    <dbReference type="NCBI Taxonomy" id="436515"/>
    <lineage>
        <taxon>Bacteria</taxon>
        <taxon>Pseudomonadati</taxon>
        <taxon>Pseudomonadota</taxon>
        <taxon>Betaproteobacteria</taxon>
        <taxon>Burkholderiales</taxon>
        <taxon>Comamonadaceae</taxon>
        <taxon>Variovorax</taxon>
    </lineage>
</organism>
<protein>
    <submittedName>
        <fullName evidence="3">Uncharacterized protein</fullName>
    </submittedName>
</protein>
<evidence type="ECO:0000313" key="3">
    <source>
        <dbReference type="EMBL" id="ATA53124.1"/>
    </source>
</evidence>
<evidence type="ECO:0000313" key="4">
    <source>
        <dbReference type="Proteomes" id="UP000217154"/>
    </source>
</evidence>
<sequence>MNAVVLHLSDIHIRSKKDWIISRAQEIASCAFVSLPAASVVFIVVSGDVAWSGTTEQYDAAKVLFLEVQRYIQSEKDLPVHFIVAPGNHDCDFAQDSGARRLILDGVRNAPSRIDDSVIEIACAIQQPFEDFASALHTAGETRVGDQLWTCHRFTVGSHELVFDVLNVSWCSQIREEPGSLVFPYERYAKYQDQHVELRISVLHHPLNWFGQAVHRPFKQLLRTLSNIIFSGHEHVGGVGEDTGSDSGHSAYVEGCVLQDDKNLPSSSFNIVELNLDDGTYCSTRYLWNTADSRYSAAEEGSWEDFRTIPKKAGSRFPVSGDFHQLLSDPGAAFQSKFGTTIKLADLYVFPDMQELLENPQVKSIVSTSVLRDQKRLEDGVILFGEEKVGATSLLYRLFENYHDAGLLPLYIRGAEIKGTTDRDFDAAVRKAIIEQYSEDLLEKYNQTSSAKKVLLLDDFDDGPVRNGALRAKLLEAARNRFQHLVVTVSELFDFKTAVLPHAEGALAGFREFRVLPFGYTLRAKLIRRWFQRTASDGSLDEAELLARCDRAERMLDTVMARNIVPSLPLYLLTLLQSIDTGASGGFEESGLGEYYDFLIKEGLRSARIPKKDWGKVIEFCTHLAWQLHATENKEISIESLRQFARKYSEEQVRVELEERLNELLTARILSQSGNYFRFRYHYIYYFLKGRYLSGHLADLMVQAHVKEACAHLYVRENANTILFLAHHAFDNPLFLQCIVDALNAPFSELAPIEFRNGDTAKIGEFVRDLPALAYGGEQPEIVREQANHQRDEMDDGSDGLADCKQADAHEAFIPQMIALLKTVEILGQILKNQIATVGRAQRVELLEMLLKAPLRLVRAYFAQFLADKDEAQTELVEMLRTMNKDDDDGKRKKLAQRLLAQLMQISSFGFIAKTITSISSDELIEDIDSAAKKVGTPAVKLIAAGVRLDSPRSIPRPELRNLLTDIKDDFIAMRVLQMLTLRRLYMFRTSEPDKQWLASQSVLGLKMQHAVDMSTRGQKKLGH</sequence>
<dbReference type="InterPro" id="IPR057123">
    <property type="entry name" value="STAND_NTPase4_dom"/>
</dbReference>
<dbReference type="EMBL" id="CP023284">
    <property type="protein sequence ID" value="ATA53124.1"/>
    <property type="molecule type" value="Genomic_DNA"/>
</dbReference>
<accession>A0A250DFT2</accession>
<dbReference type="CDD" id="cd00838">
    <property type="entry name" value="MPP_superfamily"/>
    <property type="match status" value="1"/>
</dbReference>